<name>A0AAN9NWW3_PSOTE</name>
<reference evidence="2 3" key="1">
    <citation type="submission" date="2024-01" db="EMBL/GenBank/DDBJ databases">
        <title>The genomes of 5 underutilized Papilionoideae crops provide insights into root nodulation and disease resistanc.</title>
        <authorList>
            <person name="Jiang F."/>
        </authorList>
    </citation>
    <scope>NUCLEOTIDE SEQUENCE [LARGE SCALE GENOMIC DNA]</scope>
    <source>
        <strain evidence="2">DUOXIRENSHENG_FW03</strain>
        <tissue evidence="2">Leaves</tissue>
    </source>
</reference>
<dbReference type="AlphaFoldDB" id="A0AAN9NWW3"/>
<feature type="region of interest" description="Disordered" evidence="1">
    <location>
        <begin position="49"/>
        <end position="102"/>
    </location>
</feature>
<evidence type="ECO:0000313" key="2">
    <source>
        <dbReference type="EMBL" id="KAK7380080.1"/>
    </source>
</evidence>
<keyword evidence="3" id="KW-1185">Reference proteome</keyword>
<dbReference type="EMBL" id="JAYMYS010000009">
    <property type="protein sequence ID" value="KAK7380080.1"/>
    <property type="molecule type" value="Genomic_DNA"/>
</dbReference>
<comment type="caution">
    <text evidence="2">The sequence shown here is derived from an EMBL/GenBank/DDBJ whole genome shotgun (WGS) entry which is preliminary data.</text>
</comment>
<evidence type="ECO:0000256" key="1">
    <source>
        <dbReference type="SAM" id="MobiDB-lite"/>
    </source>
</evidence>
<sequence>MPWIEMEQLPLPQTTTVERQHRNKHVQPQLHRNRNFRCCVLPHINFRKQKEKKTRITEHPGLRKMDLSKQRSEHKNRRGVGNAEEGKLQKEYVRERSNKWKE</sequence>
<proteinExistence type="predicted"/>
<organism evidence="2 3">
    <name type="scientific">Psophocarpus tetragonolobus</name>
    <name type="common">Winged bean</name>
    <name type="synonym">Dolichos tetragonolobus</name>
    <dbReference type="NCBI Taxonomy" id="3891"/>
    <lineage>
        <taxon>Eukaryota</taxon>
        <taxon>Viridiplantae</taxon>
        <taxon>Streptophyta</taxon>
        <taxon>Embryophyta</taxon>
        <taxon>Tracheophyta</taxon>
        <taxon>Spermatophyta</taxon>
        <taxon>Magnoliopsida</taxon>
        <taxon>eudicotyledons</taxon>
        <taxon>Gunneridae</taxon>
        <taxon>Pentapetalae</taxon>
        <taxon>rosids</taxon>
        <taxon>fabids</taxon>
        <taxon>Fabales</taxon>
        <taxon>Fabaceae</taxon>
        <taxon>Papilionoideae</taxon>
        <taxon>50 kb inversion clade</taxon>
        <taxon>NPAAA clade</taxon>
        <taxon>indigoferoid/millettioid clade</taxon>
        <taxon>Phaseoleae</taxon>
        <taxon>Psophocarpus</taxon>
    </lineage>
</organism>
<evidence type="ECO:0000313" key="3">
    <source>
        <dbReference type="Proteomes" id="UP001386955"/>
    </source>
</evidence>
<dbReference type="Proteomes" id="UP001386955">
    <property type="component" value="Unassembled WGS sequence"/>
</dbReference>
<accession>A0AAN9NWW3</accession>
<gene>
    <name evidence="2" type="ORF">VNO78_32464</name>
</gene>
<feature type="compositionally biased region" description="Basic and acidic residues" evidence="1">
    <location>
        <begin position="54"/>
        <end position="73"/>
    </location>
</feature>
<feature type="compositionally biased region" description="Basic and acidic residues" evidence="1">
    <location>
        <begin position="84"/>
        <end position="102"/>
    </location>
</feature>
<protein>
    <submittedName>
        <fullName evidence="2">Uncharacterized protein</fullName>
    </submittedName>
</protein>